<evidence type="ECO:0000256" key="1">
    <source>
        <dbReference type="SAM" id="Phobius"/>
    </source>
</evidence>
<dbReference type="RefSeq" id="WP_184712620.1">
    <property type="nucleotide sequence ID" value="NZ_JACHJP010000001.1"/>
</dbReference>
<keyword evidence="1" id="KW-0812">Transmembrane</keyword>
<feature type="transmembrane region" description="Helical" evidence="1">
    <location>
        <begin position="138"/>
        <end position="157"/>
    </location>
</feature>
<protein>
    <submittedName>
        <fullName evidence="2">Uncharacterized protein</fullName>
    </submittedName>
</protein>
<comment type="caution">
    <text evidence="2">The sequence shown here is derived from an EMBL/GenBank/DDBJ whole genome shotgun (WGS) entry which is preliminary data.</text>
</comment>
<keyword evidence="1" id="KW-1133">Transmembrane helix</keyword>
<dbReference type="AlphaFoldDB" id="A0A7W7VKU2"/>
<keyword evidence="3" id="KW-1185">Reference proteome</keyword>
<proteinExistence type="predicted"/>
<keyword evidence="1" id="KW-0472">Membrane</keyword>
<accession>A0A7W7VKU2</accession>
<dbReference type="EMBL" id="JACHJP010000001">
    <property type="protein sequence ID" value="MBB4913903.1"/>
    <property type="molecule type" value="Genomic_DNA"/>
</dbReference>
<evidence type="ECO:0000313" key="3">
    <source>
        <dbReference type="Proteomes" id="UP000552644"/>
    </source>
</evidence>
<evidence type="ECO:0000313" key="2">
    <source>
        <dbReference type="EMBL" id="MBB4913903.1"/>
    </source>
</evidence>
<reference evidence="2 3" key="1">
    <citation type="submission" date="2020-08" db="EMBL/GenBank/DDBJ databases">
        <title>Genomic Encyclopedia of Type Strains, Phase III (KMG-III): the genomes of soil and plant-associated and newly described type strains.</title>
        <authorList>
            <person name="Whitman W."/>
        </authorList>
    </citation>
    <scope>NUCLEOTIDE SEQUENCE [LARGE SCALE GENOMIC DNA]</scope>
    <source>
        <strain evidence="2 3">CECT 8840</strain>
    </source>
</reference>
<organism evidence="2 3">
    <name type="scientific">Streptosporangium saharense</name>
    <dbReference type="NCBI Taxonomy" id="1706840"/>
    <lineage>
        <taxon>Bacteria</taxon>
        <taxon>Bacillati</taxon>
        <taxon>Actinomycetota</taxon>
        <taxon>Actinomycetes</taxon>
        <taxon>Streptosporangiales</taxon>
        <taxon>Streptosporangiaceae</taxon>
        <taxon>Streptosporangium</taxon>
    </lineage>
</organism>
<dbReference type="Proteomes" id="UP000552644">
    <property type="component" value="Unassembled WGS sequence"/>
</dbReference>
<sequence>MGLRQDPVAAARALLGAGTVFLFVGGAAVPADVRVTPSTVAPGQSVAIAAAGCAAPATAYSAAFASTSARLKGRTEALRGSARISSHAAPGTYAITVRCVRGGPYNGTFVVDEHPVLAPGTGGGGLAMHTSGGATRTAWLFGALATVVTVLGAALALSRGQRGQGDH</sequence>
<gene>
    <name evidence="2" type="ORF">FHS44_000975</name>
</gene>
<name>A0A7W7VKU2_9ACTN</name>